<dbReference type="Pfam" id="PF14287">
    <property type="entry name" value="DUF4368"/>
    <property type="match status" value="1"/>
</dbReference>
<dbReference type="InterPro" id="IPR025378">
    <property type="entry name" value="DUF4368"/>
</dbReference>
<gene>
    <name evidence="2" type="ORF">E7512_01465</name>
</gene>
<comment type="caution">
    <text evidence="2">The sequence shown here is derived from an EMBL/GenBank/DDBJ whole genome shotgun (WGS) entry which is preliminary data.</text>
</comment>
<accession>A0A928KQV6</accession>
<dbReference type="AlphaFoldDB" id="A0A928KQV6"/>
<sequence length="96" mass="11430">MQKVVDSDNAHQMDVNRFLKMVRKYTAINELTPEVLRHYIDKIVVHHREETAEGKTQKVDFYFNFIRTVEMPMLYELAPYKNSFGRQKENHTAKAV</sequence>
<proteinExistence type="predicted"/>
<name>A0A928KQV6_9FIRM</name>
<dbReference type="Proteomes" id="UP000754750">
    <property type="component" value="Unassembled WGS sequence"/>
</dbReference>
<evidence type="ECO:0000259" key="1">
    <source>
        <dbReference type="Pfam" id="PF14287"/>
    </source>
</evidence>
<reference evidence="2" key="1">
    <citation type="submission" date="2019-04" db="EMBL/GenBank/DDBJ databases">
        <title>Evolution of Biomass-Degrading Anaerobic Consortia Revealed by Metagenomics.</title>
        <authorList>
            <person name="Peng X."/>
        </authorList>
    </citation>
    <scope>NUCLEOTIDE SEQUENCE</scope>
    <source>
        <strain evidence="2">SIG551</strain>
    </source>
</reference>
<dbReference type="EMBL" id="SVNY01000001">
    <property type="protein sequence ID" value="MBE6832248.1"/>
    <property type="molecule type" value="Genomic_DNA"/>
</dbReference>
<evidence type="ECO:0000313" key="3">
    <source>
        <dbReference type="Proteomes" id="UP000754750"/>
    </source>
</evidence>
<protein>
    <submittedName>
        <fullName evidence="2">DUF4368 domain-containing protein</fullName>
    </submittedName>
</protein>
<evidence type="ECO:0000313" key="2">
    <source>
        <dbReference type="EMBL" id="MBE6832248.1"/>
    </source>
</evidence>
<feature type="domain" description="DUF4368" evidence="1">
    <location>
        <begin position="9"/>
        <end position="67"/>
    </location>
</feature>
<organism evidence="2 3">
    <name type="scientific">Faecalispora sporosphaeroides</name>
    <dbReference type="NCBI Taxonomy" id="1549"/>
    <lineage>
        <taxon>Bacteria</taxon>
        <taxon>Bacillati</taxon>
        <taxon>Bacillota</taxon>
        <taxon>Clostridia</taxon>
        <taxon>Eubacteriales</taxon>
        <taxon>Oscillospiraceae</taxon>
        <taxon>Faecalispora</taxon>
    </lineage>
</organism>